<feature type="transmembrane region" description="Helical" evidence="9">
    <location>
        <begin position="295"/>
        <end position="314"/>
    </location>
</feature>
<keyword evidence="5 9" id="KW-0812">Transmembrane</keyword>
<evidence type="ECO:0000256" key="2">
    <source>
        <dbReference type="ARBA" id="ARBA00022448"/>
    </source>
</evidence>
<evidence type="ECO:0000256" key="8">
    <source>
        <dbReference type="ARBA" id="ARBA00035655"/>
    </source>
</evidence>
<comment type="similarity">
    <text evidence="8">Belongs to the TsuA/YedE (TC 9.B.102) family.</text>
</comment>
<keyword evidence="6 9" id="KW-1133">Transmembrane helix</keyword>
<evidence type="ECO:0000256" key="5">
    <source>
        <dbReference type="ARBA" id="ARBA00022692"/>
    </source>
</evidence>
<keyword evidence="11" id="KW-1185">Reference proteome</keyword>
<evidence type="ECO:0000256" key="3">
    <source>
        <dbReference type="ARBA" id="ARBA00022475"/>
    </source>
</evidence>
<dbReference type="GO" id="GO:0005886">
    <property type="term" value="C:plasma membrane"/>
    <property type="evidence" value="ECO:0007669"/>
    <property type="project" value="UniProtKB-SubCell"/>
</dbReference>
<dbReference type="InterPro" id="IPR007272">
    <property type="entry name" value="Sulf_transp_TsuA/YedE"/>
</dbReference>
<dbReference type="PANTHER" id="PTHR30574">
    <property type="entry name" value="INNER MEMBRANE PROTEIN YEDE"/>
    <property type="match status" value="1"/>
</dbReference>
<protein>
    <submittedName>
        <fullName evidence="10">Putative SoxT protein, YeeE/YedE family protein</fullName>
    </submittedName>
</protein>
<proteinExistence type="inferred from homology"/>
<feature type="transmembrane region" description="Helical" evidence="9">
    <location>
        <begin position="320"/>
        <end position="339"/>
    </location>
</feature>
<keyword evidence="4" id="KW-0997">Cell inner membrane</keyword>
<evidence type="ECO:0000313" key="11">
    <source>
        <dbReference type="Proteomes" id="UP000184085"/>
    </source>
</evidence>
<sequence>MIDGISDAVLVALIGAFGGLLLGLAARLGRFCTLGAIEDYFYGGSDIRLRMWGVAIGVACMGVFGANAAGLFNPTTSYYLDTRWLPWASIIGGGVFGYGMALAGNCGYGALARLGGGDLRSFVIVVVVGMAAYATLYGPLAFVFAKLFPRIPTDTPQGIAHGLSYLLPVAPAVIGMVIGVAILIFAIWPARMRADPKAIIWGAVVGLAILSGWLGTGYIAQYGFEVVPVVSHNFSAPVGEAMLYAMIGANHAPSFAVGSVIGVWSGALIGSFMLGHFRWEACEDPRELRRQIIGAIMMGVGAVLAMGCTVGQGLSSMALLSYSAPVTIVSIFGGAALGLRHLIEGFAPAE</sequence>
<dbReference type="Proteomes" id="UP000184085">
    <property type="component" value="Unassembled WGS sequence"/>
</dbReference>
<reference evidence="11" key="1">
    <citation type="submission" date="2016-09" db="EMBL/GenBank/DDBJ databases">
        <authorList>
            <person name="Wibberg D."/>
        </authorList>
    </citation>
    <scope>NUCLEOTIDE SEQUENCE [LARGE SCALE GENOMIC DNA]</scope>
</reference>
<evidence type="ECO:0000256" key="4">
    <source>
        <dbReference type="ARBA" id="ARBA00022519"/>
    </source>
</evidence>
<keyword evidence="2" id="KW-0813">Transport</keyword>
<gene>
    <name evidence="10" type="primary">soxT</name>
    <name evidence="10" type="ORF">KARMA_2243</name>
</gene>
<dbReference type="AlphaFoldDB" id="A0A1M4N224"/>
<feature type="transmembrane region" description="Helical" evidence="9">
    <location>
        <begin position="6"/>
        <end position="28"/>
    </location>
</feature>
<dbReference type="EMBL" id="FMJB01000050">
    <property type="protein sequence ID" value="SCM68035.1"/>
    <property type="molecule type" value="Genomic_DNA"/>
</dbReference>
<feature type="transmembrane region" description="Helical" evidence="9">
    <location>
        <begin position="199"/>
        <end position="220"/>
    </location>
</feature>
<keyword evidence="7 9" id="KW-0472">Membrane</keyword>
<feature type="transmembrane region" description="Helical" evidence="9">
    <location>
        <begin position="165"/>
        <end position="187"/>
    </location>
</feature>
<evidence type="ECO:0000313" key="10">
    <source>
        <dbReference type="EMBL" id="SCM68035.1"/>
    </source>
</evidence>
<evidence type="ECO:0000256" key="9">
    <source>
        <dbReference type="SAM" id="Phobius"/>
    </source>
</evidence>
<dbReference type="RefSeq" id="WP_072706666.1">
    <property type="nucleotide sequence ID" value="NZ_FMJB01000050.1"/>
</dbReference>
<evidence type="ECO:0000256" key="6">
    <source>
        <dbReference type="ARBA" id="ARBA00022989"/>
    </source>
</evidence>
<dbReference type="PANTHER" id="PTHR30574:SF1">
    <property type="entry name" value="SULPHUR TRANSPORT DOMAIN-CONTAINING PROTEIN"/>
    <property type="match status" value="1"/>
</dbReference>
<organism evidence="10 11">
    <name type="scientific">Donghicola eburneus</name>
    <dbReference type="NCBI Taxonomy" id="393278"/>
    <lineage>
        <taxon>Bacteria</taxon>
        <taxon>Pseudomonadati</taxon>
        <taxon>Pseudomonadota</taxon>
        <taxon>Alphaproteobacteria</taxon>
        <taxon>Rhodobacterales</taxon>
        <taxon>Roseobacteraceae</taxon>
        <taxon>Donghicola</taxon>
    </lineage>
</organism>
<accession>A0A1M4N224</accession>
<evidence type="ECO:0000256" key="1">
    <source>
        <dbReference type="ARBA" id="ARBA00004429"/>
    </source>
</evidence>
<feature type="transmembrane region" description="Helical" evidence="9">
    <location>
        <begin position="252"/>
        <end position="274"/>
    </location>
</feature>
<comment type="subcellular location">
    <subcellularLocation>
        <location evidence="1">Cell inner membrane</location>
        <topology evidence="1">Multi-pass membrane protein</topology>
    </subcellularLocation>
</comment>
<feature type="transmembrane region" description="Helical" evidence="9">
    <location>
        <begin position="84"/>
        <end position="110"/>
    </location>
</feature>
<feature type="transmembrane region" description="Helical" evidence="9">
    <location>
        <begin position="122"/>
        <end position="145"/>
    </location>
</feature>
<evidence type="ECO:0000256" key="7">
    <source>
        <dbReference type="ARBA" id="ARBA00023136"/>
    </source>
</evidence>
<name>A0A1M4N224_9RHOB</name>
<feature type="transmembrane region" description="Helical" evidence="9">
    <location>
        <begin position="49"/>
        <end position="72"/>
    </location>
</feature>
<dbReference type="Pfam" id="PF04143">
    <property type="entry name" value="Sulf_transp"/>
    <property type="match status" value="1"/>
</dbReference>
<keyword evidence="3" id="KW-1003">Cell membrane</keyword>